<evidence type="ECO:0000313" key="3">
    <source>
        <dbReference type="Proteomes" id="UP000681075"/>
    </source>
</evidence>
<protein>
    <submittedName>
        <fullName evidence="2">Uncharacterized protein</fullName>
    </submittedName>
</protein>
<dbReference type="RefSeq" id="WP_420244523.1">
    <property type="nucleotide sequence ID" value="NZ_BOPV01000001.1"/>
</dbReference>
<sequence>MRSFDKHALQGLFAAGLLLVSASAWAQDAIPRAASTPNTPKNWVGPTKKIQAQQMIDELIAKHPEVVSITMHGSPPGQTETFTMFAGSFPDRIGNQSSPGDVITIKKAVTQVESKWGSPDWKQKVSIVLPLKDAAGTYLPAAMVVAFKTSPDDKRKDTDFLAPGLAIRDGLQPRIATLDALFAPAK</sequence>
<dbReference type="AlphaFoldDB" id="A0A8S8XCH2"/>
<organism evidence="2 3">
    <name type="scientific">Roseiterribacter gracilis</name>
    <dbReference type="NCBI Taxonomy" id="2812848"/>
    <lineage>
        <taxon>Bacteria</taxon>
        <taxon>Pseudomonadati</taxon>
        <taxon>Pseudomonadota</taxon>
        <taxon>Alphaproteobacteria</taxon>
        <taxon>Rhodospirillales</taxon>
        <taxon>Roseiterribacteraceae</taxon>
        <taxon>Roseiterribacter</taxon>
    </lineage>
</organism>
<keyword evidence="3" id="KW-1185">Reference proteome</keyword>
<gene>
    <name evidence="2" type="ORF">TMPK1_33900</name>
</gene>
<dbReference type="Proteomes" id="UP000681075">
    <property type="component" value="Unassembled WGS sequence"/>
</dbReference>
<dbReference type="EMBL" id="BOPV01000001">
    <property type="protein sequence ID" value="GIL41153.1"/>
    <property type="molecule type" value="Genomic_DNA"/>
</dbReference>
<name>A0A8S8XCH2_9PROT</name>
<feature type="signal peptide" evidence="1">
    <location>
        <begin position="1"/>
        <end position="26"/>
    </location>
</feature>
<keyword evidence="1" id="KW-0732">Signal</keyword>
<feature type="chain" id="PRO_5035843515" evidence="1">
    <location>
        <begin position="27"/>
        <end position="186"/>
    </location>
</feature>
<proteinExistence type="predicted"/>
<accession>A0A8S8XCH2</accession>
<comment type="caution">
    <text evidence="2">The sequence shown here is derived from an EMBL/GenBank/DDBJ whole genome shotgun (WGS) entry which is preliminary data.</text>
</comment>
<reference evidence="2" key="1">
    <citation type="submission" date="2021-02" db="EMBL/GenBank/DDBJ databases">
        <title>Genome sequence of Rhodospirillales sp. strain TMPK1 isolated from soil.</title>
        <authorList>
            <person name="Nakai R."/>
            <person name="Kusada H."/>
            <person name="Tamaki H."/>
        </authorList>
    </citation>
    <scope>NUCLEOTIDE SEQUENCE</scope>
    <source>
        <strain evidence="2">TMPK1</strain>
    </source>
</reference>
<evidence type="ECO:0000313" key="2">
    <source>
        <dbReference type="EMBL" id="GIL41153.1"/>
    </source>
</evidence>
<evidence type="ECO:0000256" key="1">
    <source>
        <dbReference type="SAM" id="SignalP"/>
    </source>
</evidence>